<proteinExistence type="predicted"/>
<organism evidence="2 3">
    <name type="scientific">Araneus ventricosus</name>
    <name type="common">Orbweaver spider</name>
    <name type="synonym">Epeira ventricosa</name>
    <dbReference type="NCBI Taxonomy" id="182803"/>
    <lineage>
        <taxon>Eukaryota</taxon>
        <taxon>Metazoa</taxon>
        <taxon>Ecdysozoa</taxon>
        <taxon>Arthropoda</taxon>
        <taxon>Chelicerata</taxon>
        <taxon>Arachnida</taxon>
        <taxon>Araneae</taxon>
        <taxon>Araneomorphae</taxon>
        <taxon>Entelegynae</taxon>
        <taxon>Araneoidea</taxon>
        <taxon>Araneidae</taxon>
        <taxon>Araneus</taxon>
    </lineage>
</organism>
<sequence length="164" mass="18928">MTRLCYLFSDNTFLLRNGRAVTGDATRTPDSVFKLLQRQSHIGLWMPKQDRSNTVYGFLSGITTSRSPQQAEVKLQAEVHNKENFKTVKSHTTDRSPQQVEVTQQAEVYSRQKHRSRNRQKTKEFQEPFSVQICFSESLACDAQPITAERRNNCTIKCVINCKR</sequence>
<evidence type="ECO:0000313" key="3">
    <source>
        <dbReference type="Proteomes" id="UP000499080"/>
    </source>
</evidence>
<reference evidence="2 3" key="1">
    <citation type="journal article" date="2019" name="Sci. Rep.">
        <title>Orb-weaving spider Araneus ventricosus genome elucidates the spidroin gene catalogue.</title>
        <authorList>
            <person name="Kono N."/>
            <person name="Nakamura H."/>
            <person name="Ohtoshi R."/>
            <person name="Moran D.A.P."/>
            <person name="Shinohara A."/>
            <person name="Yoshida Y."/>
            <person name="Fujiwara M."/>
            <person name="Mori M."/>
            <person name="Tomita M."/>
            <person name="Arakawa K."/>
        </authorList>
    </citation>
    <scope>NUCLEOTIDE SEQUENCE [LARGE SCALE GENOMIC DNA]</scope>
</reference>
<comment type="caution">
    <text evidence="2">The sequence shown here is derived from an EMBL/GenBank/DDBJ whole genome shotgun (WGS) entry which is preliminary data.</text>
</comment>
<name>A0A4Y2RF00_ARAVE</name>
<dbReference type="EMBL" id="BGPR01016551">
    <property type="protein sequence ID" value="GBN73435.1"/>
    <property type="molecule type" value="Genomic_DNA"/>
</dbReference>
<gene>
    <name evidence="2" type="ORF">AVEN_175872_1</name>
</gene>
<evidence type="ECO:0000256" key="1">
    <source>
        <dbReference type="SAM" id="MobiDB-lite"/>
    </source>
</evidence>
<evidence type="ECO:0000313" key="2">
    <source>
        <dbReference type="EMBL" id="GBN73435.1"/>
    </source>
</evidence>
<accession>A0A4Y2RF00</accession>
<feature type="compositionally biased region" description="Polar residues" evidence="1">
    <location>
        <begin position="95"/>
        <end position="107"/>
    </location>
</feature>
<keyword evidence="3" id="KW-1185">Reference proteome</keyword>
<protein>
    <submittedName>
        <fullName evidence="2">Uncharacterized protein</fullName>
    </submittedName>
</protein>
<dbReference type="Proteomes" id="UP000499080">
    <property type="component" value="Unassembled WGS sequence"/>
</dbReference>
<dbReference type="AlphaFoldDB" id="A0A4Y2RF00"/>
<feature type="compositionally biased region" description="Basic residues" evidence="1">
    <location>
        <begin position="111"/>
        <end position="120"/>
    </location>
</feature>
<feature type="region of interest" description="Disordered" evidence="1">
    <location>
        <begin position="88"/>
        <end position="123"/>
    </location>
</feature>